<dbReference type="EC" id="3.2.2.-" evidence="4"/>
<keyword evidence="5" id="KW-1185">Reference proteome</keyword>
<dbReference type="Proteomes" id="UP001596142">
    <property type="component" value="Unassembled WGS sequence"/>
</dbReference>
<reference evidence="5" key="1">
    <citation type="journal article" date="2019" name="Int. J. Syst. Evol. Microbiol.">
        <title>The Global Catalogue of Microorganisms (GCM) 10K type strain sequencing project: providing services to taxonomists for standard genome sequencing and annotation.</title>
        <authorList>
            <consortium name="The Broad Institute Genomics Platform"/>
            <consortium name="The Broad Institute Genome Sequencing Center for Infectious Disease"/>
            <person name="Wu L."/>
            <person name="Ma J."/>
        </authorList>
    </citation>
    <scope>NUCLEOTIDE SEQUENCE [LARGE SCALE GENOMIC DNA]</scope>
    <source>
        <strain evidence="5">CECT 7184</strain>
    </source>
</reference>
<dbReference type="CDD" id="cd00455">
    <property type="entry name" value="nuc_hydro"/>
    <property type="match status" value="1"/>
</dbReference>
<evidence type="ECO:0000256" key="1">
    <source>
        <dbReference type="ARBA" id="ARBA00022801"/>
    </source>
</evidence>
<name>A0ABW0YKY8_9BACI</name>
<sequence length="309" mass="33726">MEKVLLFADPGIDDSVAIIYALLHPSIDVIGIVAGYGNVERDQAVQNAAYLISLAGRSEIPLFAGSEYPLTGEVAPYYPEIHGEEGLGPIVPPEGIPAELLPFTELFPLIEKHKEELTIIDIGRSTSLALAFVLQNELMSAVKRFIIMGGAFLVPGNVTPLAEANFFIDPVATQVILTRARPLTIISLNVTSYALVTDDMIEEVTETNYNPFTFLMRPVFDYYASAYQELAPGIKGAPFHDVAAVMASQYNGIFDFIKKDVSISLEGETRGLSIADFRPGAEAGDISIAVTMDYPSFRNSFVDVLKRRL</sequence>
<dbReference type="SUPFAM" id="SSF53590">
    <property type="entry name" value="Nucleoside hydrolase"/>
    <property type="match status" value="1"/>
</dbReference>
<evidence type="ECO:0000313" key="5">
    <source>
        <dbReference type="Proteomes" id="UP001596142"/>
    </source>
</evidence>
<evidence type="ECO:0000313" key="4">
    <source>
        <dbReference type="EMBL" id="MFC5712040.1"/>
    </source>
</evidence>
<dbReference type="Gene3D" id="3.90.245.10">
    <property type="entry name" value="Ribonucleoside hydrolase-like"/>
    <property type="match status" value="1"/>
</dbReference>
<evidence type="ECO:0000259" key="3">
    <source>
        <dbReference type="Pfam" id="PF01156"/>
    </source>
</evidence>
<accession>A0ABW0YKY8</accession>
<feature type="domain" description="Inosine/uridine-preferring nucleoside hydrolase" evidence="3">
    <location>
        <begin position="4"/>
        <end position="298"/>
    </location>
</feature>
<protein>
    <submittedName>
        <fullName evidence="4">Nucleoside hydrolase</fullName>
        <ecNumber evidence="4">3.2.2.-</ecNumber>
    </submittedName>
</protein>
<dbReference type="InterPro" id="IPR036452">
    <property type="entry name" value="Ribo_hydro-like"/>
</dbReference>
<dbReference type="EMBL" id="JBHSOZ010000003">
    <property type="protein sequence ID" value="MFC5712040.1"/>
    <property type="molecule type" value="Genomic_DNA"/>
</dbReference>
<dbReference type="GO" id="GO:0016798">
    <property type="term" value="F:hydrolase activity, acting on glycosyl bonds"/>
    <property type="evidence" value="ECO:0007669"/>
    <property type="project" value="UniProtKB-KW"/>
</dbReference>
<comment type="caution">
    <text evidence="4">The sequence shown here is derived from an EMBL/GenBank/DDBJ whole genome shotgun (WGS) entry which is preliminary data.</text>
</comment>
<dbReference type="PANTHER" id="PTHR12304:SF4">
    <property type="entry name" value="URIDINE NUCLEOSIDASE"/>
    <property type="match status" value="1"/>
</dbReference>
<gene>
    <name evidence="4" type="ORF">ACFPU1_04560</name>
</gene>
<organism evidence="4 5">
    <name type="scientific">Thalassorhabdus alkalitolerans</name>
    <dbReference type="NCBI Taxonomy" id="2282697"/>
    <lineage>
        <taxon>Bacteria</taxon>
        <taxon>Bacillati</taxon>
        <taxon>Bacillota</taxon>
        <taxon>Bacilli</taxon>
        <taxon>Bacillales</taxon>
        <taxon>Bacillaceae</taxon>
        <taxon>Thalassorhabdus</taxon>
    </lineage>
</organism>
<dbReference type="RefSeq" id="WP_385939061.1">
    <property type="nucleotide sequence ID" value="NZ_JBHSOZ010000003.1"/>
</dbReference>
<dbReference type="InterPro" id="IPR023186">
    <property type="entry name" value="IUNH"/>
</dbReference>
<evidence type="ECO:0000256" key="2">
    <source>
        <dbReference type="ARBA" id="ARBA00023295"/>
    </source>
</evidence>
<dbReference type="PANTHER" id="PTHR12304">
    <property type="entry name" value="INOSINE-URIDINE PREFERRING NUCLEOSIDE HYDROLASE"/>
    <property type="match status" value="1"/>
</dbReference>
<keyword evidence="2 4" id="KW-0326">Glycosidase</keyword>
<proteinExistence type="predicted"/>
<keyword evidence="1 4" id="KW-0378">Hydrolase</keyword>
<dbReference type="InterPro" id="IPR001910">
    <property type="entry name" value="Inosine/uridine_hydrolase_dom"/>
</dbReference>
<dbReference type="Pfam" id="PF01156">
    <property type="entry name" value="IU_nuc_hydro"/>
    <property type="match status" value="1"/>
</dbReference>